<dbReference type="Pfam" id="PF01925">
    <property type="entry name" value="TauE"/>
    <property type="match status" value="1"/>
</dbReference>
<feature type="transmembrane region" description="Helical" evidence="6">
    <location>
        <begin position="6"/>
        <end position="30"/>
    </location>
</feature>
<dbReference type="InterPro" id="IPR002781">
    <property type="entry name" value="TM_pro_TauE-like"/>
</dbReference>
<evidence type="ECO:0000313" key="7">
    <source>
        <dbReference type="EMBL" id="AGK95345.1"/>
    </source>
</evidence>
<evidence type="ECO:0000256" key="6">
    <source>
        <dbReference type="RuleBase" id="RU363041"/>
    </source>
</evidence>
<keyword evidence="6" id="KW-1003">Cell membrane</keyword>
<name>R4K6S8_CLOPA</name>
<dbReference type="eggNOG" id="COG0730">
    <property type="taxonomic scope" value="Bacteria"/>
</dbReference>
<sequence length="120" mass="12880">MLSYLFYIILGFASGILSGLFGIGGGTLIIPGLMYIMGFSQLMAQGTSLAILLPPVGLLGFLEYYKRGNVNVVAGILICITMFIGTKFGGRFANTLPQDIMKKAFAVFLVLIAVKMFLGK</sequence>
<dbReference type="PANTHER" id="PTHR43701:SF2">
    <property type="entry name" value="MEMBRANE TRANSPORTER PROTEIN YJNA-RELATED"/>
    <property type="match status" value="1"/>
</dbReference>
<dbReference type="PATRIC" id="fig|86416.3.peg.258"/>
<gene>
    <name evidence="7" type="ORF">Clopa_0282</name>
</gene>
<protein>
    <recommendedName>
        <fullName evidence="6">Probable membrane transporter protein</fullName>
    </recommendedName>
</protein>
<dbReference type="STRING" id="86416.Clopa_0282"/>
<dbReference type="GO" id="GO:0005886">
    <property type="term" value="C:plasma membrane"/>
    <property type="evidence" value="ECO:0007669"/>
    <property type="project" value="UniProtKB-SubCell"/>
</dbReference>
<keyword evidence="3 6" id="KW-0812">Transmembrane</keyword>
<dbReference type="AlphaFoldDB" id="R4K6S8"/>
<proteinExistence type="inferred from homology"/>
<dbReference type="InterPro" id="IPR051598">
    <property type="entry name" value="TSUP/Inactive_protease-like"/>
</dbReference>
<evidence type="ECO:0000256" key="1">
    <source>
        <dbReference type="ARBA" id="ARBA00004141"/>
    </source>
</evidence>
<evidence type="ECO:0000256" key="3">
    <source>
        <dbReference type="ARBA" id="ARBA00022692"/>
    </source>
</evidence>
<reference evidence="7 8" key="1">
    <citation type="submission" date="2012-01" db="EMBL/GenBank/DDBJ databases">
        <title>Complete sequence of chromosome of Clostridium pasteurianum BC1.</title>
        <authorList>
            <consortium name="US DOE Joint Genome Institute"/>
            <person name="Lucas S."/>
            <person name="Han J."/>
            <person name="Lapidus A."/>
            <person name="Cheng J.-F."/>
            <person name="Goodwin L."/>
            <person name="Pitluck S."/>
            <person name="Peters L."/>
            <person name="Mikhailova N."/>
            <person name="Teshima H."/>
            <person name="Detter J.C."/>
            <person name="Han C."/>
            <person name="Tapia R."/>
            <person name="Land M."/>
            <person name="Hauser L."/>
            <person name="Kyrpides N."/>
            <person name="Ivanova N."/>
            <person name="Pagani I."/>
            <person name="Dunn J."/>
            <person name="Taghavi S."/>
            <person name="Francis A."/>
            <person name="van der Lelie D."/>
            <person name="Woyke T."/>
        </authorList>
    </citation>
    <scope>NUCLEOTIDE SEQUENCE [LARGE SCALE GENOMIC DNA]</scope>
    <source>
        <strain evidence="7 8">BC1</strain>
    </source>
</reference>
<dbReference type="RefSeq" id="WP_015613672.1">
    <property type="nucleotide sequence ID" value="NC_021182.1"/>
</dbReference>
<feature type="transmembrane region" description="Helical" evidence="6">
    <location>
        <begin position="42"/>
        <end position="62"/>
    </location>
</feature>
<dbReference type="Proteomes" id="UP000013523">
    <property type="component" value="Chromosome"/>
</dbReference>
<dbReference type="HOGENOM" id="CLU_045498_13_2_9"/>
<accession>R4K6S8</accession>
<organism evidence="7 8">
    <name type="scientific">Clostridium pasteurianum BC1</name>
    <dbReference type="NCBI Taxonomy" id="86416"/>
    <lineage>
        <taxon>Bacteria</taxon>
        <taxon>Bacillati</taxon>
        <taxon>Bacillota</taxon>
        <taxon>Clostridia</taxon>
        <taxon>Eubacteriales</taxon>
        <taxon>Clostridiaceae</taxon>
        <taxon>Clostridium</taxon>
    </lineage>
</organism>
<feature type="transmembrane region" description="Helical" evidence="6">
    <location>
        <begin position="100"/>
        <end position="118"/>
    </location>
</feature>
<dbReference type="OrthoDB" id="532317at2"/>
<feature type="transmembrane region" description="Helical" evidence="6">
    <location>
        <begin position="68"/>
        <end position="88"/>
    </location>
</feature>
<keyword evidence="8" id="KW-1185">Reference proteome</keyword>
<dbReference type="PANTHER" id="PTHR43701">
    <property type="entry name" value="MEMBRANE TRANSPORTER PROTEIN MJ0441-RELATED"/>
    <property type="match status" value="1"/>
</dbReference>
<evidence type="ECO:0000256" key="2">
    <source>
        <dbReference type="ARBA" id="ARBA00009142"/>
    </source>
</evidence>
<evidence type="ECO:0000256" key="4">
    <source>
        <dbReference type="ARBA" id="ARBA00022989"/>
    </source>
</evidence>
<dbReference type="KEGG" id="cpas:Clopa_0282"/>
<evidence type="ECO:0000256" key="5">
    <source>
        <dbReference type="ARBA" id="ARBA00023136"/>
    </source>
</evidence>
<keyword evidence="5 6" id="KW-0472">Membrane</keyword>
<keyword evidence="4 6" id="KW-1133">Transmembrane helix</keyword>
<comment type="subcellular location">
    <subcellularLocation>
        <location evidence="6">Cell membrane</location>
        <topology evidence="6">Multi-pass membrane protein</topology>
    </subcellularLocation>
    <subcellularLocation>
        <location evidence="1">Membrane</location>
        <topology evidence="1">Multi-pass membrane protein</topology>
    </subcellularLocation>
</comment>
<comment type="similarity">
    <text evidence="2 6">Belongs to the 4-toluene sulfonate uptake permease (TSUP) (TC 2.A.102) family.</text>
</comment>
<evidence type="ECO:0000313" key="8">
    <source>
        <dbReference type="Proteomes" id="UP000013523"/>
    </source>
</evidence>
<dbReference type="EMBL" id="CP003261">
    <property type="protein sequence ID" value="AGK95345.1"/>
    <property type="molecule type" value="Genomic_DNA"/>
</dbReference>